<feature type="region of interest" description="Disordered" evidence="6">
    <location>
        <begin position="519"/>
        <end position="550"/>
    </location>
</feature>
<dbReference type="Proteomes" id="UP000275267">
    <property type="component" value="Unassembled WGS sequence"/>
</dbReference>
<feature type="domain" description="RWP-RK" evidence="8">
    <location>
        <begin position="537"/>
        <end position="621"/>
    </location>
</feature>
<dbReference type="GO" id="GO:0003677">
    <property type="term" value="F:DNA binding"/>
    <property type="evidence" value="ECO:0007669"/>
    <property type="project" value="UniProtKB-KW"/>
</dbReference>
<gene>
    <name evidence="10" type="ORF">C2845_PM11G13960</name>
</gene>
<dbReference type="InterPro" id="IPR001373">
    <property type="entry name" value="Cullin_N"/>
</dbReference>
<reference evidence="11" key="1">
    <citation type="journal article" date="2019" name="Nat. Commun.">
        <title>The genome of broomcorn millet.</title>
        <authorList>
            <person name="Zou C."/>
            <person name="Miki D."/>
            <person name="Li D."/>
            <person name="Tang Q."/>
            <person name="Xiao L."/>
            <person name="Rajput S."/>
            <person name="Deng P."/>
            <person name="Jia W."/>
            <person name="Huang R."/>
            <person name="Zhang M."/>
            <person name="Sun Y."/>
            <person name="Hu J."/>
            <person name="Fu X."/>
            <person name="Schnable P.S."/>
            <person name="Li F."/>
            <person name="Zhang H."/>
            <person name="Feng B."/>
            <person name="Zhu X."/>
            <person name="Liu R."/>
            <person name="Schnable J.C."/>
            <person name="Zhu J.-K."/>
            <person name="Zhang H."/>
        </authorList>
    </citation>
    <scope>NUCLEOTIDE SEQUENCE [LARGE SCALE GENOMIC DNA]</scope>
</reference>
<dbReference type="InterPro" id="IPR053793">
    <property type="entry name" value="PB1-like"/>
</dbReference>
<sequence>MRCPGMVMEMEADMDGVIQRFDLRLDRDGGGRGSDACERFFRCLLLCIGRCPGERLPDRGCFRGSVRGRAGGSDRSRSGGGGGGAEGREEVGGGGAVKERIARALRIYKDAAAGDGGGSGALVQVWAPARDGGRRVLATRGQPFVLAPPQCHRLFQYRTVSLTHAFPVGGAGVPGERGLPGRVFDAGAPEWTPNVQYYGTGEYARISYALIYDIQAALALPIIDPGTGSCVAVVELVTISPRLRFAAEVDKLSKALQAVALRGSEICRPAPEVSDDEAAQLAMSEVSDILTTVGAAHKLPLAQAWVRCKRCNTSTEHASLTAAGTPFYLAADADQSLLGFREACVEHHLRHGRGGLVEEAAAAGGPRFCADVTKYSMDAYPLAHHARFCGLAGCLAVCVQLRRDGGDASIDDGSREQCVLEFFLRPDCRDGAAQKKAAAAVAATITERFGNAHLKAIAISGLQDLAFEIVADGECVLRPDHVVMADAPELELNDHGGGDERDSDEEGLHLASAVGAADIEAPKMNDGDENGGEDPRSQVGEKKQKAKRKGEKTVSLEVLQLYFSGSLKVAARSLGVCPTTMKRICRQHGISRWPFRKIAKANRSLDKIKLVFESVPGSTNPMAASTPAAAVSHQAPAAATARGGHALPCLSSALGVTSSQGSCQGPPPPKDAALRTPLHGVDAGVVTVKASYRGDIIRFRVPSSAGVATVKGEVAQRLGLEASEFDVKYLDDDNEWVLLSCDADFQECLDVVPAVSGASSLSGSASAQPVVRLMVQERYRRYNDMVPKITDFGISRCFDEKQTHTVASKVVGTMGYFAPEVFQGRISYKSDIYSLGVIIIEILTAEKGCPVVEDVLEYWRHKVDESQKEEQLEQIRVCTEVGKNCLDYDPAKRPSAQGIIDILKQTESRVRQQVSSSTVLQSSSLVQNKNKPLVENKSYSRPPSKRSFKIELFRHRVTMDSGTVATALKAVAQAIGLFYAQDSKKVSMEQLYRHGYNLVLHKKGEELYSVTETAMASGVQSLCRQLDAAPADGALFLQMLLAKWNQHVEALKMTLDILMHMDRTFVVTNRKTPIYELGLRLWRDHLMTTSSEKIRDRLIEAVKQRGGEDELVAAVNKMLAELGADVPRLFFPDAVADARRTAAAPFSPLPCLPPLLAAPFSHLRRRAAPLPTAPLPPSLPPTPPLLAPPRRSHASAVRRRSLAQANAAVDRFPSPRRSPASLPACSRRRAVLTPPLPRCSPPVPAAPLPPSHASAARATAPLPCLHRAVPLPCSVLKPPPSVLLLLASPRRSPAHRSDAHLPFYRGAAARWEDDQQ</sequence>
<dbReference type="SMART" id="SM00220">
    <property type="entry name" value="S_TKc"/>
    <property type="match status" value="1"/>
</dbReference>
<keyword evidence="11" id="KW-1185">Reference proteome</keyword>
<evidence type="ECO:0000256" key="4">
    <source>
        <dbReference type="ARBA" id="ARBA00023163"/>
    </source>
</evidence>
<keyword evidence="5" id="KW-0539">Nucleus</keyword>
<organism evidence="10 11">
    <name type="scientific">Panicum miliaceum</name>
    <name type="common">Proso millet</name>
    <name type="synonym">Broomcorn millet</name>
    <dbReference type="NCBI Taxonomy" id="4540"/>
    <lineage>
        <taxon>Eukaryota</taxon>
        <taxon>Viridiplantae</taxon>
        <taxon>Streptophyta</taxon>
        <taxon>Embryophyta</taxon>
        <taxon>Tracheophyta</taxon>
        <taxon>Spermatophyta</taxon>
        <taxon>Magnoliopsida</taxon>
        <taxon>Liliopsida</taxon>
        <taxon>Poales</taxon>
        <taxon>Poaceae</taxon>
        <taxon>PACMAD clade</taxon>
        <taxon>Panicoideae</taxon>
        <taxon>Panicodae</taxon>
        <taxon>Paniceae</taxon>
        <taxon>Panicinae</taxon>
        <taxon>Panicum</taxon>
        <taxon>Panicum sect. Panicum</taxon>
    </lineage>
</organism>
<dbReference type="SMART" id="SM00666">
    <property type="entry name" value="PB1"/>
    <property type="match status" value="1"/>
</dbReference>
<dbReference type="GO" id="GO:0003700">
    <property type="term" value="F:DNA-binding transcription factor activity"/>
    <property type="evidence" value="ECO:0007669"/>
    <property type="project" value="InterPro"/>
</dbReference>
<protein>
    <recommendedName>
        <fullName evidence="12">Protein kinase domain-containing protein</fullName>
    </recommendedName>
</protein>
<dbReference type="InterPro" id="IPR055081">
    <property type="entry name" value="NLP1-9_GAF"/>
</dbReference>
<keyword evidence="3" id="KW-0238">DNA-binding</keyword>
<keyword evidence="2" id="KW-0805">Transcription regulation</keyword>
<dbReference type="Pfam" id="PF00888">
    <property type="entry name" value="Cullin"/>
    <property type="match status" value="1"/>
</dbReference>
<feature type="region of interest" description="Disordered" evidence="6">
    <location>
        <begin position="67"/>
        <end position="93"/>
    </location>
</feature>
<proteinExistence type="inferred from homology"/>
<accession>A0A3L6RS29</accession>
<feature type="compositionally biased region" description="Pro residues" evidence="6">
    <location>
        <begin position="1171"/>
        <end position="1187"/>
    </location>
</feature>
<name>A0A3L6RS29_PANMI</name>
<evidence type="ECO:0000256" key="5">
    <source>
        <dbReference type="ARBA" id="ARBA00023242"/>
    </source>
</evidence>
<evidence type="ECO:0000256" key="3">
    <source>
        <dbReference type="ARBA" id="ARBA00023125"/>
    </source>
</evidence>
<dbReference type="GO" id="GO:0006511">
    <property type="term" value="P:ubiquitin-dependent protein catabolic process"/>
    <property type="evidence" value="ECO:0007669"/>
    <property type="project" value="InterPro"/>
</dbReference>
<feature type="domain" description="PB1" evidence="9">
    <location>
        <begin position="685"/>
        <end position="778"/>
    </location>
</feature>
<evidence type="ECO:0000313" key="11">
    <source>
        <dbReference type="Proteomes" id="UP000275267"/>
    </source>
</evidence>
<dbReference type="SUPFAM" id="SSF54277">
    <property type="entry name" value="CAD &amp; PB1 domains"/>
    <property type="match status" value="1"/>
</dbReference>
<dbReference type="InterPro" id="IPR000719">
    <property type="entry name" value="Prot_kinase_dom"/>
</dbReference>
<dbReference type="OrthoDB" id="6270329at2759"/>
<dbReference type="Pfam" id="PF02042">
    <property type="entry name" value="RWP-RK"/>
    <property type="match status" value="1"/>
</dbReference>
<evidence type="ECO:0000313" key="10">
    <source>
        <dbReference type="EMBL" id="RLN07963.1"/>
    </source>
</evidence>
<comment type="caution">
    <text evidence="10">The sequence shown here is derived from an EMBL/GenBank/DDBJ whole genome shotgun (WGS) entry which is preliminary data.</text>
</comment>
<evidence type="ECO:0008006" key="12">
    <source>
        <dbReference type="Google" id="ProtNLM"/>
    </source>
</evidence>
<feature type="compositionally biased region" description="Low complexity" evidence="6">
    <location>
        <begin position="1211"/>
        <end position="1225"/>
    </location>
</feature>
<evidence type="ECO:0000259" key="9">
    <source>
        <dbReference type="PROSITE" id="PS51745"/>
    </source>
</evidence>
<dbReference type="InterPro" id="IPR045012">
    <property type="entry name" value="NLP"/>
</dbReference>
<dbReference type="PROSITE" id="PS51519">
    <property type="entry name" value="RWP_RK"/>
    <property type="match status" value="1"/>
</dbReference>
<dbReference type="InterPro" id="IPR016159">
    <property type="entry name" value="Cullin_repeat-like_dom_sf"/>
</dbReference>
<feature type="region of interest" description="Disordered" evidence="6">
    <location>
        <begin position="1169"/>
        <end position="1225"/>
    </location>
</feature>
<evidence type="ECO:0000259" key="8">
    <source>
        <dbReference type="PROSITE" id="PS51519"/>
    </source>
</evidence>
<dbReference type="Pfam" id="PF22922">
    <property type="entry name" value="GAF_NLP"/>
    <property type="match status" value="1"/>
</dbReference>
<evidence type="ECO:0000256" key="6">
    <source>
        <dbReference type="SAM" id="MobiDB-lite"/>
    </source>
</evidence>
<dbReference type="InterPro" id="IPR000270">
    <property type="entry name" value="PB1_dom"/>
</dbReference>
<dbReference type="EMBL" id="PQIB02000007">
    <property type="protein sequence ID" value="RLN07963.1"/>
    <property type="molecule type" value="Genomic_DNA"/>
</dbReference>
<evidence type="ECO:0000256" key="2">
    <source>
        <dbReference type="ARBA" id="ARBA00023015"/>
    </source>
</evidence>
<dbReference type="InterPro" id="IPR034891">
    <property type="entry name" value="PB1_NLP"/>
</dbReference>
<dbReference type="PROSITE" id="PS50011">
    <property type="entry name" value="PROTEIN_KINASE_DOM"/>
    <property type="match status" value="1"/>
</dbReference>
<feature type="compositionally biased region" description="Basic residues" evidence="6">
    <location>
        <begin position="1190"/>
        <end position="1201"/>
    </location>
</feature>
<dbReference type="SUPFAM" id="SSF74788">
    <property type="entry name" value="Cullin repeat-like"/>
    <property type="match status" value="1"/>
</dbReference>
<dbReference type="InterPro" id="IPR003035">
    <property type="entry name" value="RWP-RK_dom"/>
</dbReference>
<dbReference type="Pfam" id="PF00564">
    <property type="entry name" value="PB1"/>
    <property type="match status" value="1"/>
</dbReference>
<dbReference type="Pfam" id="PF00069">
    <property type="entry name" value="Pkinase"/>
    <property type="match status" value="1"/>
</dbReference>
<dbReference type="Gene3D" id="1.10.510.10">
    <property type="entry name" value="Transferase(Phosphotransferase) domain 1"/>
    <property type="match status" value="1"/>
</dbReference>
<evidence type="ECO:0000256" key="1">
    <source>
        <dbReference type="ARBA" id="ARBA00006019"/>
    </source>
</evidence>
<comment type="similarity">
    <text evidence="1">Belongs to the cullin family.</text>
</comment>
<dbReference type="GO" id="GO:0031625">
    <property type="term" value="F:ubiquitin protein ligase binding"/>
    <property type="evidence" value="ECO:0007669"/>
    <property type="project" value="InterPro"/>
</dbReference>
<feature type="compositionally biased region" description="Basic and acidic residues" evidence="6">
    <location>
        <begin position="533"/>
        <end position="543"/>
    </location>
</feature>
<feature type="domain" description="Protein kinase" evidence="7">
    <location>
        <begin position="508"/>
        <end position="910"/>
    </location>
</feature>
<dbReference type="PROSITE" id="PS51745">
    <property type="entry name" value="PB1"/>
    <property type="match status" value="1"/>
</dbReference>
<dbReference type="Gene3D" id="1.20.1310.10">
    <property type="entry name" value="Cullin Repeats"/>
    <property type="match status" value="1"/>
</dbReference>
<dbReference type="CDD" id="cd06407">
    <property type="entry name" value="PB1_NLP"/>
    <property type="match status" value="1"/>
</dbReference>
<keyword evidence="4" id="KW-0804">Transcription</keyword>
<dbReference type="InterPro" id="IPR011009">
    <property type="entry name" value="Kinase-like_dom_sf"/>
</dbReference>
<dbReference type="PANTHER" id="PTHR32002">
    <property type="entry name" value="PROTEIN NLP8"/>
    <property type="match status" value="1"/>
</dbReference>
<dbReference type="GO" id="GO:0005524">
    <property type="term" value="F:ATP binding"/>
    <property type="evidence" value="ECO:0007669"/>
    <property type="project" value="InterPro"/>
</dbReference>
<dbReference type="SUPFAM" id="SSF56112">
    <property type="entry name" value="Protein kinase-like (PK-like)"/>
    <property type="match status" value="1"/>
</dbReference>
<evidence type="ECO:0000259" key="7">
    <source>
        <dbReference type="PROSITE" id="PS50011"/>
    </source>
</evidence>
<dbReference type="PANTHER" id="PTHR32002:SF74">
    <property type="entry name" value="OS02G0136000 PROTEIN"/>
    <property type="match status" value="1"/>
</dbReference>
<dbReference type="GO" id="GO:0004672">
    <property type="term" value="F:protein kinase activity"/>
    <property type="evidence" value="ECO:0007669"/>
    <property type="project" value="InterPro"/>
</dbReference>
<dbReference type="Gene3D" id="3.10.20.90">
    <property type="entry name" value="Phosphatidylinositol 3-kinase Catalytic Subunit, Chain A, domain 1"/>
    <property type="match status" value="1"/>
</dbReference>
<dbReference type="STRING" id="4540.A0A3L6RS29"/>